<reference evidence="3" key="1">
    <citation type="journal article" date="2008" name="Nat. Genet.">
        <title>The Pristionchus pacificus genome provides a unique perspective on nematode lifestyle and parasitism.</title>
        <authorList>
            <person name="Dieterich C."/>
            <person name="Clifton S.W."/>
            <person name="Schuster L.N."/>
            <person name="Chinwalla A."/>
            <person name="Delehaunty K."/>
            <person name="Dinkelacker I."/>
            <person name="Fulton L."/>
            <person name="Fulton R."/>
            <person name="Godfrey J."/>
            <person name="Minx P."/>
            <person name="Mitreva M."/>
            <person name="Roeseler W."/>
            <person name="Tian H."/>
            <person name="Witte H."/>
            <person name="Yang S.P."/>
            <person name="Wilson R.K."/>
            <person name="Sommer R.J."/>
        </authorList>
    </citation>
    <scope>NUCLEOTIDE SEQUENCE [LARGE SCALE GENOMIC DNA]</scope>
    <source>
        <strain evidence="3">PS312</strain>
    </source>
</reference>
<dbReference type="EnsemblMetazoa" id="PPA47156.1">
    <property type="protein sequence ID" value="PPA47156.1"/>
    <property type="gene ID" value="WBGene00305019"/>
</dbReference>
<dbReference type="PANTHER" id="PTHR47411:SF3">
    <property type="entry name" value="I-BETA-1,3-N-ACETYLGLUCOSAMINYLTRANSFERASE"/>
    <property type="match status" value="1"/>
</dbReference>
<dbReference type="InterPro" id="IPR029044">
    <property type="entry name" value="Nucleotide-diphossugar_trans"/>
</dbReference>
<keyword evidence="1" id="KW-0732">Signal</keyword>
<keyword evidence="3" id="KW-1185">Reference proteome</keyword>
<gene>
    <name evidence="2" type="primary">WBGene00305019</name>
</gene>
<dbReference type="Pfam" id="PF13896">
    <property type="entry name" value="Glyco_transf_49"/>
    <property type="match status" value="1"/>
</dbReference>
<dbReference type="Proteomes" id="UP000005239">
    <property type="component" value="Unassembled WGS sequence"/>
</dbReference>
<evidence type="ECO:0000313" key="3">
    <source>
        <dbReference type="Proteomes" id="UP000005239"/>
    </source>
</evidence>
<organism evidence="2 3">
    <name type="scientific">Pristionchus pacificus</name>
    <name type="common">Parasitic nematode worm</name>
    <dbReference type="NCBI Taxonomy" id="54126"/>
    <lineage>
        <taxon>Eukaryota</taxon>
        <taxon>Metazoa</taxon>
        <taxon>Ecdysozoa</taxon>
        <taxon>Nematoda</taxon>
        <taxon>Chromadorea</taxon>
        <taxon>Rhabditida</taxon>
        <taxon>Rhabditina</taxon>
        <taxon>Diplogasteromorpha</taxon>
        <taxon>Diplogasteroidea</taxon>
        <taxon>Neodiplogasteridae</taxon>
        <taxon>Pristionchus</taxon>
    </lineage>
</organism>
<dbReference type="SUPFAM" id="SSF53448">
    <property type="entry name" value="Nucleotide-diphospho-sugar transferases"/>
    <property type="match status" value="1"/>
</dbReference>
<protein>
    <submittedName>
        <fullName evidence="2">Uncharacterized protein</fullName>
    </submittedName>
</protein>
<reference evidence="2" key="2">
    <citation type="submission" date="2022-06" db="UniProtKB">
        <authorList>
            <consortium name="EnsemblMetazoa"/>
        </authorList>
    </citation>
    <scope>IDENTIFICATION</scope>
    <source>
        <strain evidence="2">PS312</strain>
    </source>
</reference>
<feature type="chain" id="PRO_5035842155" evidence="1">
    <location>
        <begin position="24"/>
        <end position="412"/>
    </location>
</feature>
<accession>A0A8R1Z3H2</accession>
<dbReference type="PANTHER" id="PTHR47411">
    <property type="entry name" value="B3GNT1, BETA-1,3-N-ACETYLGUCOSAMINYLTRANSFERASE 1, HOMOLOG"/>
    <property type="match status" value="1"/>
</dbReference>
<dbReference type="Gene3D" id="3.90.550.10">
    <property type="entry name" value="Spore Coat Polysaccharide Biosynthesis Protein SpsA, Chain A"/>
    <property type="match status" value="1"/>
</dbReference>
<evidence type="ECO:0000256" key="1">
    <source>
        <dbReference type="SAM" id="SignalP"/>
    </source>
</evidence>
<name>A0A8R1Z3H2_PRIPA</name>
<proteinExistence type="predicted"/>
<feature type="signal peptide" evidence="1">
    <location>
        <begin position="1"/>
        <end position="23"/>
    </location>
</feature>
<sequence length="412" mass="48041">MRNSSIAHLLLFILLCYLFFILLQPSSKTSVLSINKRWIIYNGFCIRPYLHAGSDVTIRLLNNLSDPNDFHLTSIPRDDPQAFEDDLTVLTHSSASALDEVYLSKLLANWRGPISLAVSLHGSFNEKYVRQKIEATLRLLHNENDASRFAVHILLKRNRENTCEESELQLQEVKRPSKKDIFYATYPINTVRNVARLFSSSRYIAFADSDYLFSSGFYEKILAILRGYVPVGSTNALLYRIFEVEEKDSRSRNHQMTKEDLRALIAVNKARVFHEKHWPQGHTVPRLTGWLTAPESERPGLFDLNISLKHRPFWEFQFTGLRDIPLFDENFPYRVDNNLELRWEVCRAGYRLLPIEDLFVYHTLSKDDKGKDSNKRKDAIKRKNYGRTVKVKKALKERMDEFYPNTKSECPE</sequence>
<dbReference type="CDD" id="cd00761">
    <property type="entry name" value="Glyco_tranf_GTA_type"/>
    <property type="match status" value="1"/>
</dbReference>
<dbReference type="AlphaFoldDB" id="A0A8R1Z3H2"/>
<evidence type="ECO:0000313" key="2">
    <source>
        <dbReference type="EnsemblMetazoa" id="PPA47156.1"/>
    </source>
</evidence>